<accession>A0A0C3J5F7</accession>
<reference evidence="2" key="2">
    <citation type="submission" date="2015-01" db="EMBL/GenBank/DDBJ databases">
        <title>Evolutionary Origins and Diversification of the Mycorrhizal Mutualists.</title>
        <authorList>
            <consortium name="DOE Joint Genome Institute"/>
            <consortium name="Mycorrhizal Genomics Consortium"/>
            <person name="Kohler A."/>
            <person name="Kuo A."/>
            <person name="Nagy L.G."/>
            <person name="Floudas D."/>
            <person name="Copeland A."/>
            <person name="Barry K.W."/>
            <person name="Cichocki N."/>
            <person name="Veneault-Fourrey C."/>
            <person name="LaButti K."/>
            <person name="Lindquist E.A."/>
            <person name="Lipzen A."/>
            <person name="Lundell T."/>
            <person name="Morin E."/>
            <person name="Murat C."/>
            <person name="Riley R."/>
            <person name="Ohm R."/>
            <person name="Sun H."/>
            <person name="Tunlid A."/>
            <person name="Henrissat B."/>
            <person name="Grigoriev I.V."/>
            <person name="Hibbett D.S."/>
            <person name="Martin F."/>
        </authorList>
    </citation>
    <scope>NUCLEOTIDE SEQUENCE [LARGE SCALE GENOMIC DNA]</scope>
    <source>
        <strain evidence="2">Marx 270</strain>
    </source>
</reference>
<evidence type="ECO:0000313" key="1">
    <source>
        <dbReference type="EMBL" id="KIO04298.1"/>
    </source>
</evidence>
<organism evidence="1 2">
    <name type="scientific">Pisolithus tinctorius Marx 270</name>
    <dbReference type="NCBI Taxonomy" id="870435"/>
    <lineage>
        <taxon>Eukaryota</taxon>
        <taxon>Fungi</taxon>
        <taxon>Dikarya</taxon>
        <taxon>Basidiomycota</taxon>
        <taxon>Agaricomycotina</taxon>
        <taxon>Agaricomycetes</taxon>
        <taxon>Agaricomycetidae</taxon>
        <taxon>Boletales</taxon>
        <taxon>Sclerodermatineae</taxon>
        <taxon>Pisolithaceae</taxon>
        <taxon>Pisolithus</taxon>
    </lineage>
</organism>
<proteinExistence type="predicted"/>
<gene>
    <name evidence="1" type="ORF">M404DRAFT_558322</name>
</gene>
<protein>
    <submittedName>
        <fullName evidence="1">Uncharacterized protein</fullName>
    </submittedName>
</protein>
<dbReference type="AlphaFoldDB" id="A0A0C3J5F7"/>
<reference evidence="1 2" key="1">
    <citation type="submission" date="2014-04" db="EMBL/GenBank/DDBJ databases">
        <authorList>
            <consortium name="DOE Joint Genome Institute"/>
            <person name="Kuo A."/>
            <person name="Kohler A."/>
            <person name="Costa M.D."/>
            <person name="Nagy L.G."/>
            <person name="Floudas D."/>
            <person name="Copeland A."/>
            <person name="Barry K.W."/>
            <person name="Cichocki N."/>
            <person name="Veneault-Fourrey C."/>
            <person name="LaButti K."/>
            <person name="Lindquist E.A."/>
            <person name="Lipzen A."/>
            <person name="Lundell T."/>
            <person name="Morin E."/>
            <person name="Murat C."/>
            <person name="Sun H."/>
            <person name="Tunlid A."/>
            <person name="Henrissat B."/>
            <person name="Grigoriev I.V."/>
            <person name="Hibbett D.S."/>
            <person name="Martin F."/>
            <person name="Nordberg H.P."/>
            <person name="Cantor M.N."/>
            <person name="Hua S.X."/>
        </authorList>
    </citation>
    <scope>NUCLEOTIDE SEQUENCE [LARGE SCALE GENOMIC DNA]</scope>
    <source>
        <strain evidence="1 2">Marx 270</strain>
    </source>
</reference>
<name>A0A0C3J5F7_PISTI</name>
<dbReference type="EMBL" id="KN831972">
    <property type="protein sequence ID" value="KIO04298.1"/>
    <property type="molecule type" value="Genomic_DNA"/>
</dbReference>
<dbReference type="HOGENOM" id="CLU_2414180_0_0_1"/>
<dbReference type="InParanoid" id="A0A0C3J5F7"/>
<keyword evidence="2" id="KW-1185">Reference proteome</keyword>
<sequence length="92" mass="10450">MYLPNICSPTFRANNASSSRSDSYAMPCCIAPHSRTRECLFSTWPSFRVEVNNRNHKTSPKWTYRSFRCGTEHARAGYLRLSGTLPTPTMDG</sequence>
<evidence type="ECO:0000313" key="2">
    <source>
        <dbReference type="Proteomes" id="UP000054217"/>
    </source>
</evidence>
<dbReference type="Proteomes" id="UP000054217">
    <property type="component" value="Unassembled WGS sequence"/>
</dbReference>